<evidence type="ECO:0000256" key="6">
    <source>
        <dbReference type="ARBA" id="ARBA00022840"/>
    </source>
</evidence>
<dbReference type="GO" id="GO:0016887">
    <property type="term" value="F:ATP hydrolysis activity"/>
    <property type="evidence" value="ECO:0007669"/>
    <property type="project" value="InterPro"/>
</dbReference>
<comment type="caution">
    <text evidence="9">The sequence shown here is derived from an EMBL/GenBank/DDBJ whole genome shotgun (WGS) entry which is preliminary data.</text>
</comment>
<evidence type="ECO:0000256" key="4">
    <source>
        <dbReference type="ARBA" id="ARBA00022475"/>
    </source>
</evidence>
<dbReference type="AlphaFoldDB" id="A0A317CD15"/>
<evidence type="ECO:0000259" key="8">
    <source>
        <dbReference type="PROSITE" id="PS50893"/>
    </source>
</evidence>
<dbReference type="OrthoDB" id="9776369at2"/>
<evidence type="ECO:0000256" key="3">
    <source>
        <dbReference type="ARBA" id="ARBA00022448"/>
    </source>
</evidence>
<keyword evidence="5" id="KW-0547">Nucleotide-binding</keyword>
<evidence type="ECO:0000256" key="2">
    <source>
        <dbReference type="ARBA" id="ARBA00005417"/>
    </source>
</evidence>
<gene>
    <name evidence="9" type="ORF">DKT75_09825</name>
</gene>
<dbReference type="InterPro" id="IPR017871">
    <property type="entry name" value="ABC_transporter-like_CS"/>
</dbReference>
<dbReference type="RefSeq" id="WP_109823249.1">
    <property type="nucleotide sequence ID" value="NZ_QGKL01000029.1"/>
</dbReference>
<dbReference type="PANTHER" id="PTHR42788:SF7">
    <property type="entry name" value="NITRATE ABC TRANSPORTER ATP-BINDING PROTEIN"/>
    <property type="match status" value="1"/>
</dbReference>
<dbReference type="InterPro" id="IPR050166">
    <property type="entry name" value="ABC_transporter_ATP-bind"/>
</dbReference>
<dbReference type="InterPro" id="IPR003593">
    <property type="entry name" value="AAA+_ATPase"/>
</dbReference>
<name>A0A317CD15_9GAMM</name>
<dbReference type="PROSITE" id="PS00211">
    <property type="entry name" value="ABC_TRANSPORTER_1"/>
    <property type="match status" value="1"/>
</dbReference>
<keyword evidence="3" id="KW-0813">Transport</keyword>
<organism evidence="9 10">
    <name type="scientific">Leucothrix arctica</name>
    <dbReference type="NCBI Taxonomy" id="1481894"/>
    <lineage>
        <taxon>Bacteria</taxon>
        <taxon>Pseudomonadati</taxon>
        <taxon>Pseudomonadota</taxon>
        <taxon>Gammaproteobacteria</taxon>
        <taxon>Thiotrichales</taxon>
        <taxon>Thiotrichaceae</taxon>
        <taxon>Leucothrix</taxon>
    </lineage>
</organism>
<evidence type="ECO:0000256" key="5">
    <source>
        <dbReference type="ARBA" id="ARBA00022741"/>
    </source>
</evidence>
<accession>A0A317CD15</accession>
<dbReference type="EMBL" id="QGKL01000029">
    <property type="protein sequence ID" value="PWQ96277.1"/>
    <property type="molecule type" value="Genomic_DNA"/>
</dbReference>
<dbReference type="Pfam" id="PF00005">
    <property type="entry name" value="ABC_tran"/>
    <property type="match status" value="1"/>
</dbReference>
<reference evidence="9 10" key="1">
    <citation type="submission" date="2018-05" db="EMBL/GenBank/DDBJ databases">
        <title>Leucothrix arctica sp. nov., isolated from Arctic seawater.</title>
        <authorList>
            <person name="Choi A."/>
            <person name="Baek K."/>
        </authorList>
    </citation>
    <scope>NUCLEOTIDE SEQUENCE [LARGE SCALE GENOMIC DNA]</scope>
    <source>
        <strain evidence="9 10">IMCC9719</strain>
    </source>
</reference>
<dbReference type="PROSITE" id="PS50893">
    <property type="entry name" value="ABC_TRANSPORTER_2"/>
    <property type="match status" value="1"/>
</dbReference>
<evidence type="ECO:0000313" key="10">
    <source>
        <dbReference type="Proteomes" id="UP000245506"/>
    </source>
</evidence>
<evidence type="ECO:0000313" key="9">
    <source>
        <dbReference type="EMBL" id="PWQ96277.1"/>
    </source>
</evidence>
<proteinExistence type="inferred from homology"/>
<comment type="subcellular location">
    <subcellularLocation>
        <location evidence="1">Cell membrane</location>
        <topology evidence="1">Peripheral membrane protein</topology>
    </subcellularLocation>
</comment>
<dbReference type="SMART" id="SM00382">
    <property type="entry name" value="AAA"/>
    <property type="match status" value="1"/>
</dbReference>
<comment type="similarity">
    <text evidence="2">Belongs to the ABC transporter superfamily.</text>
</comment>
<dbReference type="InterPro" id="IPR027417">
    <property type="entry name" value="P-loop_NTPase"/>
</dbReference>
<dbReference type="Proteomes" id="UP000245506">
    <property type="component" value="Unassembled WGS sequence"/>
</dbReference>
<dbReference type="SUPFAM" id="SSF52540">
    <property type="entry name" value="P-loop containing nucleoside triphosphate hydrolases"/>
    <property type="match status" value="1"/>
</dbReference>
<protein>
    <submittedName>
        <fullName evidence="9">ABC transporter ATP-binding protein</fullName>
    </submittedName>
</protein>
<dbReference type="GO" id="GO:0005886">
    <property type="term" value="C:plasma membrane"/>
    <property type="evidence" value="ECO:0007669"/>
    <property type="project" value="UniProtKB-SubCell"/>
</dbReference>
<dbReference type="GO" id="GO:0005524">
    <property type="term" value="F:ATP binding"/>
    <property type="evidence" value="ECO:0007669"/>
    <property type="project" value="UniProtKB-KW"/>
</dbReference>
<sequence length="265" mass="29047">MIYLENIHVTFNAGTPLETRAVKGIDLTINEGEFVTVIGSNGSGKSTTLNTLSGDISASKGKVLIGDQDVTKWSVSKRAGLISRVFQDPLIGSCENLSIEENMALAWHRGQKFRFVSALNDKNREVFKKQLARLGLGLENRLGDKMGLLSGGQRQAISLLMSSLQPAKILLLDEHTAALDPKTAAFVLDLTNQIIQENKLTTLMVTHSMQQALEVGTRTIMLHEGKIVFDVSGDERKGLTVRDLLDLFKQNQQGQELSDDSLLLS</sequence>
<evidence type="ECO:0000256" key="7">
    <source>
        <dbReference type="ARBA" id="ARBA00023136"/>
    </source>
</evidence>
<dbReference type="PANTHER" id="PTHR42788">
    <property type="entry name" value="TAURINE IMPORT ATP-BINDING PROTEIN-RELATED"/>
    <property type="match status" value="1"/>
</dbReference>
<keyword evidence="10" id="KW-1185">Reference proteome</keyword>
<dbReference type="InterPro" id="IPR003439">
    <property type="entry name" value="ABC_transporter-like_ATP-bd"/>
</dbReference>
<keyword evidence="7" id="KW-0472">Membrane</keyword>
<keyword evidence="4" id="KW-1003">Cell membrane</keyword>
<dbReference type="Gene3D" id="3.40.50.300">
    <property type="entry name" value="P-loop containing nucleotide triphosphate hydrolases"/>
    <property type="match status" value="1"/>
</dbReference>
<keyword evidence="6 9" id="KW-0067">ATP-binding</keyword>
<evidence type="ECO:0000256" key="1">
    <source>
        <dbReference type="ARBA" id="ARBA00004202"/>
    </source>
</evidence>
<feature type="domain" description="ABC transporter" evidence="8">
    <location>
        <begin position="2"/>
        <end position="249"/>
    </location>
</feature>